<evidence type="ECO:0000313" key="2">
    <source>
        <dbReference type="EMBL" id="TCT16325.1"/>
    </source>
</evidence>
<dbReference type="InterPro" id="IPR042259">
    <property type="entry name" value="Raco-like_middle_sf"/>
</dbReference>
<dbReference type="Gene3D" id="3.40.109.40">
    <property type="match status" value="1"/>
</dbReference>
<dbReference type="GO" id="GO:0008705">
    <property type="term" value="F:methionine synthase activity"/>
    <property type="evidence" value="ECO:0007669"/>
    <property type="project" value="InterPro"/>
</dbReference>
<dbReference type="AlphaFoldDB" id="A0A4R3MMW7"/>
<dbReference type="SUPFAM" id="SSF54292">
    <property type="entry name" value="2Fe-2S ferredoxin-like"/>
    <property type="match status" value="1"/>
</dbReference>
<comment type="caution">
    <text evidence="2">The sequence shown here is derived from an EMBL/GenBank/DDBJ whole genome shotgun (WGS) entry which is preliminary data.</text>
</comment>
<dbReference type="InterPro" id="IPR027980">
    <property type="entry name" value="RACo_C"/>
</dbReference>
<dbReference type="OrthoDB" id="9810588at2"/>
<name>A0A4R3MMW7_9FIRM</name>
<proteinExistence type="predicted"/>
<dbReference type="SUPFAM" id="SSF56507">
    <property type="entry name" value="Methionine synthase activation domain-like"/>
    <property type="match status" value="1"/>
</dbReference>
<dbReference type="PANTHER" id="PTHR42895:SF2">
    <property type="entry name" value="IRON-SULFUR CLUSTER PROTEIN"/>
    <property type="match status" value="1"/>
</dbReference>
<evidence type="ECO:0000313" key="3">
    <source>
        <dbReference type="Proteomes" id="UP000294902"/>
    </source>
</evidence>
<dbReference type="Gene3D" id="3.30.420.480">
    <property type="entry name" value="Domain of unknown function (DUF4445)"/>
    <property type="match status" value="1"/>
</dbReference>
<gene>
    <name evidence="2" type="ORF">EDC18_102342</name>
</gene>
<dbReference type="InterPro" id="IPR052911">
    <property type="entry name" value="Corrinoid_activation_enz"/>
</dbReference>
<accession>A0A4R3MMW7</accession>
<sequence>MLTISIQLNNDKLNDVISQYHLEDHRDKVYHLSKDLCGCIESKVYYTIINDQENILLKNLNNSSKKNYSSGVAGIITLGSEIDEILEQYKDNPIETHIVDILSNEILLECLYAFKERFVKDNPIKGLSIIYFPGNHLPIELNKEILGAIDTNSTVSINEHYMMKPLNTISFICGEEETKVKEASLCSRCDAVNCPNRKEQIEVTIMDGYKIKKIKVDKNYNLLKALNDNEIYIPQSCTGHKKCGNCKIKVLNPSFEINASDKDLIPEKDLKLGIRLACGIQVNKPLTLSLIKEKDTIKNNTIQIHHKGNEVDDYGIAVDLGTTTVEMALVNLGTREVVGVIKQENDQKRFGLDVLSRAFWASENYNGIKILQKTIINQLNTLIKTLMENGTVKEEQLKKVIIGANTIMSHFIMGLDTEDVVVSPFRPVTTDMHIYTGDLLNINPNIKVIVLPTIASFMGSDILSGMIYTNMNEVDKYSLLIDLGTNGEIVLGKKGEYISCSTAVGPAFEGTHIEKGMGALNGAINIYKSPTDYTVIGNVAPIGLCGSAIIDAIHYLMENNRIDETGLLTDKDMKAYLVEDIYITQQDVRQIQMAKSAVKTGIDILLKETGITYDDIQTVYLTGGFGEYVNRHNAGNIGLIPKMLLTRTKTLHNTSLQGGILSLYEENQLELYKRLSKETKYIELANNSQFQTQFIENINFTK</sequence>
<feature type="domain" description="2Fe-2S ferredoxin-type" evidence="1">
    <location>
        <begin position="199"/>
        <end position="294"/>
    </location>
</feature>
<organism evidence="2 3">
    <name type="scientific">Natranaerovirga pectinivora</name>
    <dbReference type="NCBI Taxonomy" id="682400"/>
    <lineage>
        <taxon>Bacteria</taxon>
        <taxon>Bacillati</taxon>
        <taxon>Bacillota</taxon>
        <taxon>Clostridia</taxon>
        <taxon>Lachnospirales</taxon>
        <taxon>Natranaerovirgaceae</taxon>
        <taxon>Natranaerovirga</taxon>
    </lineage>
</organism>
<dbReference type="Pfam" id="PF14574">
    <property type="entry name" value="RACo_C_ter"/>
    <property type="match status" value="1"/>
</dbReference>
<dbReference type="InterPro" id="IPR012675">
    <property type="entry name" value="Beta-grasp_dom_sf"/>
</dbReference>
<dbReference type="InterPro" id="IPR036010">
    <property type="entry name" value="2Fe-2S_ferredoxin-like_sf"/>
</dbReference>
<dbReference type="PROSITE" id="PS51085">
    <property type="entry name" value="2FE2S_FER_2"/>
    <property type="match status" value="1"/>
</dbReference>
<dbReference type="InterPro" id="IPR001041">
    <property type="entry name" value="2Fe-2S_ferredoxin-type"/>
</dbReference>
<reference evidence="2 3" key="1">
    <citation type="submission" date="2019-03" db="EMBL/GenBank/DDBJ databases">
        <title>Genomic Encyclopedia of Type Strains, Phase IV (KMG-IV): sequencing the most valuable type-strain genomes for metagenomic binning, comparative biology and taxonomic classification.</title>
        <authorList>
            <person name="Goeker M."/>
        </authorList>
    </citation>
    <scope>NUCLEOTIDE SEQUENCE [LARGE SCALE GENOMIC DNA]</scope>
    <source>
        <strain evidence="2 3">DSM 24629</strain>
    </source>
</reference>
<dbReference type="Proteomes" id="UP000294902">
    <property type="component" value="Unassembled WGS sequence"/>
</dbReference>
<dbReference type="InterPro" id="IPR041414">
    <property type="entry name" value="Raco-like_middle"/>
</dbReference>
<dbReference type="GO" id="GO:0051536">
    <property type="term" value="F:iron-sulfur cluster binding"/>
    <property type="evidence" value="ECO:0007669"/>
    <property type="project" value="InterPro"/>
</dbReference>
<dbReference type="Pfam" id="PF17651">
    <property type="entry name" value="Raco_middle"/>
    <property type="match status" value="1"/>
</dbReference>
<dbReference type="Pfam" id="PF00111">
    <property type="entry name" value="Fer2"/>
    <property type="match status" value="1"/>
</dbReference>
<protein>
    <submittedName>
        <fullName evidence="2">Uncharacterized 2Fe-2S/4Fe-4S cluster protein (DUF4445 family)</fullName>
    </submittedName>
</protein>
<dbReference type="InterPro" id="IPR037010">
    <property type="entry name" value="VitB12-dep_Met_synth_activ_sf"/>
</dbReference>
<dbReference type="Gene3D" id="3.10.20.30">
    <property type="match status" value="1"/>
</dbReference>
<dbReference type="PANTHER" id="PTHR42895">
    <property type="entry name" value="IRON-SULFUR CLUSTER-BINDING PROTEIN-RELATED"/>
    <property type="match status" value="1"/>
</dbReference>
<dbReference type="EMBL" id="SMAL01000002">
    <property type="protein sequence ID" value="TCT16325.1"/>
    <property type="molecule type" value="Genomic_DNA"/>
</dbReference>
<evidence type="ECO:0000259" key="1">
    <source>
        <dbReference type="PROSITE" id="PS51085"/>
    </source>
</evidence>
<dbReference type="RefSeq" id="WP_132250636.1">
    <property type="nucleotide sequence ID" value="NZ_SMAL01000002.1"/>
</dbReference>
<dbReference type="CDD" id="cd00207">
    <property type="entry name" value="fer2"/>
    <property type="match status" value="1"/>
</dbReference>
<keyword evidence="3" id="KW-1185">Reference proteome</keyword>